<gene>
    <name evidence="1" type="ORF">HPB47_019650</name>
</gene>
<reference evidence="1 2" key="1">
    <citation type="journal article" date="2020" name="Cell">
        <title>Large-Scale Comparative Analyses of Tick Genomes Elucidate Their Genetic Diversity and Vector Capacities.</title>
        <authorList>
            <consortium name="Tick Genome and Microbiome Consortium (TIGMIC)"/>
            <person name="Jia N."/>
            <person name="Wang J."/>
            <person name="Shi W."/>
            <person name="Du L."/>
            <person name="Sun Y."/>
            <person name="Zhan W."/>
            <person name="Jiang J.F."/>
            <person name="Wang Q."/>
            <person name="Zhang B."/>
            <person name="Ji P."/>
            <person name="Bell-Sakyi L."/>
            <person name="Cui X.M."/>
            <person name="Yuan T.T."/>
            <person name="Jiang B.G."/>
            <person name="Yang W.F."/>
            <person name="Lam T.T."/>
            <person name="Chang Q.C."/>
            <person name="Ding S.J."/>
            <person name="Wang X.J."/>
            <person name="Zhu J.G."/>
            <person name="Ruan X.D."/>
            <person name="Zhao L."/>
            <person name="Wei J.T."/>
            <person name="Ye R.Z."/>
            <person name="Que T.C."/>
            <person name="Du C.H."/>
            <person name="Zhou Y.H."/>
            <person name="Cheng J.X."/>
            <person name="Dai P.F."/>
            <person name="Guo W.B."/>
            <person name="Han X.H."/>
            <person name="Huang E.J."/>
            <person name="Li L.F."/>
            <person name="Wei W."/>
            <person name="Gao Y.C."/>
            <person name="Liu J.Z."/>
            <person name="Shao H.Z."/>
            <person name="Wang X."/>
            <person name="Wang C.C."/>
            <person name="Yang T.C."/>
            <person name="Huo Q.B."/>
            <person name="Li W."/>
            <person name="Chen H.Y."/>
            <person name="Chen S.E."/>
            <person name="Zhou L.G."/>
            <person name="Ni X.B."/>
            <person name="Tian J.H."/>
            <person name="Sheng Y."/>
            <person name="Liu T."/>
            <person name="Pan Y.S."/>
            <person name="Xia L.Y."/>
            <person name="Li J."/>
            <person name="Zhao F."/>
            <person name="Cao W.C."/>
        </authorList>
    </citation>
    <scope>NUCLEOTIDE SEQUENCE [LARGE SCALE GENOMIC DNA]</scope>
    <source>
        <strain evidence="1">Iper-2018</strain>
    </source>
</reference>
<protein>
    <submittedName>
        <fullName evidence="1">Uncharacterized protein</fullName>
    </submittedName>
</protein>
<keyword evidence="2" id="KW-1185">Reference proteome</keyword>
<dbReference type="EMBL" id="JABSTQ010009034">
    <property type="protein sequence ID" value="KAG0433748.1"/>
    <property type="molecule type" value="Genomic_DNA"/>
</dbReference>
<sequence length="151" mass="16580">MMRAEDVEAQRARAPIMRLGLPLEDIRRRTVTVQVGAVPEDTDCPVVEEATVPGVRDTPEPQGSPSRSPGTATSSDTISKKDRDEVGPSYPRSQNSEEPRHDRADSASTASARVSEAEPSMNVVLVDYDEDTGSRWNPGQHAFAWDRRACF</sequence>
<proteinExistence type="predicted"/>
<dbReference type="Proteomes" id="UP000805193">
    <property type="component" value="Unassembled WGS sequence"/>
</dbReference>
<accession>A0AC60QHX6</accession>
<evidence type="ECO:0000313" key="1">
    <source>
        <dbReference type="EMBL" id="KAG0433748.1"/>
    </source>
</evidence>
<organism evidence="1 2">
    <name type="scientific">Ixodes persulcatus</name>
    <name type="common">Taiga tick</name>
    <dbReference type="NCBI Taxonomy" id="34615"/>
    <lineage>
        <taxon>Eukaryota</taxon>
        <taxon>Metazoa</taxon>
        <taxon>Ecdysozoa</taxon>
        <taxon>Arthropoda</taxon>
        <taxon>Chelicerata</taxon>
        <taxon>Arachnida</taxon>
        <taxon>Acari</taxon>
        <taxon>Parasitiformes</taxon>
        <taxon>Ixodida</taxon>
        <taxon>Ixodoidea</taxon>
        <taxon>Ixodidae</taxon>
        <taxon>Ixodinae</taxon>
        <taxon>Ixodes</taxon>
    </lineage>
</organism>
<name>A0AC60QHX6_IXOPE</name>
<evidence type="ECO:0000313" key="2">
    <source>
        <dbReference type="Proteomes" id="UP000805193"/>
    </source>
</evidence>
<comment type="caution">
    <text evidence="1">The sequence shown here is derived from an EMBL/GenBank/DDBJ whole genome shotgun (WGS) entry which is preliminary data.</text>
</comment>